<sequence length="489" mass="56628">MAQRYGAEAFNATLASVLVHTVDRYPLYRMNPGPIIGEPSPVLLTCKDFYRSGRPFFFRTVYIDISFLAQYCRMIHETPYWSIRRVDSLLPGVEKMFYDLVMNKDRIERVVLYGDSDLAHEKRALWTSSGLHILNAAFSSAFQELHVNVNPVRNTMDFASMNNLVALRIDFRSLFGDPMPEGPFGERTYREQQGWSLVEQCLTLESLRKLELEGLCFPDGLTARTFLTVNSRSTRKRLHLLGLSLHHGLSEVAARSQTRSSAFQTLFGRLLQSIDSLEQFFYEGSWFDTQIASSLVAGLSYHKTSLQKVVISSSQDGLWFNDIELQYLREFTVLRELAVPIDFINNSVTAEFLDWDQNPLPPNLVKLQLQYGYIMMIDVGLHQVATEYMDRLLHKVDLKPNVASALPSLREVYWWRSQPSWDENDLPEMEETTELLETRIEYSQYVDDPAMARIEYQLIEGNVELRDTPLGRQLKYWDPLPRREWVTRA</sequence>
<dbReference type="Proteomes" id="UP001161017">
    <property type="component" value="Unassembled WGS sequence"/>
</dbReference>
<organism evidence="1 2">
    <name type="scientific">Ramalina farinacea</name>
    <dbReference type="NCBI Taxonomy" id="258253"/>
    <lineage>
        <taxon>Eukaryota</taxon>
        <taxon>Fungi</taxon>
        <taxon>Dikarya</taxon>
        <taxon>Ascomycota</taxon>
        <taxon>Pezizomycotina</taxon>
        <taxon>Lecanoromycetes</taxon>
        <taxon>OSLEUM clade</taxon>
        <taxon>Lecanoromycetidae</taxon>
        <taxon>Lecanorales</taxon>
        <taxon>Lecanorineae</taxon>
        <taxon>Ramalinaceae</taxon>
        <taxon>Ramalina</taxon>
    </lineage>
</organism>
<dbReference type="AlphaFoldDB" id="A0AA43U1B0"/>
<evidence type="ECO:0000313" key="1">
    <source>
        <dbReference type="EMBL" id="MDI1492287.1"/>
    </source>
</evidence>
<gene>
    <name evidence="1" type="ORF">OHK93_003499</name>
</gene>
<accession>A0AA43U1B0</accession>
<dbReference type="EMBL" id="JAPUFD010000018">
    <property type="protein sequence ID" value="MDI1492287.1"/>
    <property type="molecule type" value="Genomic_DNA"/>
</dbReference>
<reference evidence="1" key="1">
    <citation type="journal article" date="2023" name="Genome Biol. Evol.">
        <title>First Whole Genome Sequence and Flow Cytometry Genome Size Data for the Lichen-Forming Fungus Ramalina farinacea (Ascomycota).</title>
        <authorList>
            <person name="Llewellyn T."/>
            <person name="Mian S."/>
            <person name="Hill R."/>
            <person name="Leitch I.J."/>
            <person name="Gaya E."/>
        </authorList>
    </citation>
    <scope>NUCLEOTIDE SEQUENCE</scope>
    <source>
        <strain evidence="1">LIQ254RAFAR</strain>
    </source>
</reference>
<comment type="caution">
    <text evidence="1">The sequence shown here is derived from an EMBL/GenBank/DDBJ whole genome shotgun (WGS) entry which is preliminary data.</text>
</comment>
<keyword evidence="2" id="KW-1185">Reference proteome</keyword>
<name>A0AA43U1B0_9LECA</name>
<protein>
    <submittedName>
        <fullName evidence="1">Uncharacterized protein</fullName>
    </submittedName>
</protein>
<evidence type="ECO:0000313" key="2">
    <source>
        <dbReference type="Proteomes" id="UP001161017"/>
    </source>
</evidence>
<proteinExistence type="predicted"/>